<dbReference type="EMBL" id="KZ678133">
    <property type="protein sequence ID" value="PSN69435.1"/>
    <property type="molecule type" value="Genomic_DNA"/>
</dbReference>
<accession>A0A2T2NVH3</accession>
<feature type="compositionally biased region" description="Acidic residues" evidence="1">
    <location>
        <begin position="235"/>
        <end position="251"/>
    </location>
</feature>
<dbReference type="Proteomes" id="UP000240883">
    <property type="component" value="Unassembled WGS sequence"/>
</dbReference>
<proteinExistence type="predicted"/>
<keyword evidence="3" id="KW-1185">Reference proteome</keyword>
<sequence length="399" mass="42749">MSASRSRRYDMVDAIDLTGSPSPPPPQPSRSRPPLHQARMSSYLNGAHRTVPYMSSRSSSSSRPPPPTPNAPPGMTRSAKRVRPEAIARIIDTSPPDALRTVLLELCEHSPALCGALTRGLALHSTYAQSLVRDRLHAAPSSIKRDPDLAFGRPSPANNIKPDPNPDMTRRLHTAGPHAMPTATPAVKRDPGARFTPTDDSDSGDSLLSMPEVRPLAQKRKQDASVYAKAYIRDSDDEDDEADDDDDEDDFPVTQRRRIMQNNRTPVSASTYASSSRAPLRDISGGMSPASTRLAPITVGLQTGSQGTEARPADKTPVCLRCGEACSPGGQCFYHPDAAQTLNIGTKTLGVYACCGKTHGTKGCATQPQHTSDERVISSALDGQNRPGFSKKLWGPGAG</sequence>
<dbReference type="OrthoDB" id="3798352at2759"/>
<protein>
    <submittedName>
        <fullName evidence="2">Uncharacterized protein</fullName>
    </submittedName>
</protein>
<feature type="compositionally biased region" description="Pro residues" evidence="1">
    <location>
        <begin position="63"/>
        <end position="72"/>
    </location>
</feature>
<feature type="region of interest" description="Disordered" evidence="1">
    <location>
        <begin position="1"/>
        <end position="80"/>
    </location>
</feature>
<evidence type="ECO:0000313" key="2">
    <source>
        <dbReference type="EMBL" id="PSN69435.1"/>
    </source>
</evidence>
<organism evidence="2 3">
    <name type="scientific">Corynespora cassiicola Philippines</name>
    <dbReference type="NCBI Taxonomy" id="1448308"/>
    <lineage>
        <taxon>Eukaryota</taxon>
        <taxon>Fungi</taxon>
        <taxon>Dikarya</taxon>
        <taxon>Ascomycota</taxon>
        <taxon>Pezizomycotina</taxon>
        <taxon>Dothideomycetes</taxon>
        <taxon>Pleosporomycetidae</taxon>
        <taxon>Pleosporales</taxon>
        <taxon>Corynesporascaceae</taxon>
        <taxon>Corynespora</taxon>
    </lineage>
</organism>
<feature type="region of interest" description="Disordered" evidence="1">
    <location>
        <begin position="143"/>
        <end position="291"/>
    </location>
</feature>
<reference evidence="2 3" key="1">
    <citation type="journal article" date="2018" name="Front. Microbiol.">
        <title>Genome-Wide Analysis of Corynespora cassiicola Leaf Fall Disease Putative Effectors.</title>
        <authorList>
            <person name="Lopez D."/>
            <person name="Ribeiro S."/>
            <person name="Label P."/>
            <person name="Fumanal B."/>
            <person name="Venisse J.S."/>
            <person name="Kohler A."/>
            <person name="de Oliveira R.R."/>
            <person name="Labutti K."/>
            <person name="Lipzen A."/>
            <person name="Lail K."/>
            <person name="Bauer D."/>
            <person name="Ohm R.A."/>
            <person name="Barry K.W."/>
            <person name="Spatafora J."/>
            <person name="Grigoriev I.V."/>
            <person name="Martin F.M."/>
            <person name="Pujade-Renaud V."/>
        </authorList>
    </citation>
    <scope>NUCLEOTIDE SEQUENCE [LARGE SCALE GENOMIC DNA]</scope>
    <source>
        <strain evidence="2 3">Philippines</strain>
    </source>
</reference>
<evidence type="ECO:0000256" key="1">
    <source>
        <dbReference type="SAM" id="MobiDB-lite"/>
    </source>
</evidence>
<dbReference type="AlphaFoldDB" id="A0A2T2NVH3"/>
<gene>
    <name evidence="2" type="ORF">BS50DRAFT_586742</name>
</gene>
<name>A0A2T2NVH3_CORCC</name>
<evidence type="ECO:0000313" key="3">
    <source>
        <dbReference type="Proteomes" id="UP000240883"/>
    </source>
</evidence>
<feature type="compositionally biased region" description="Polar residues" evidence="1">
    <location>
        <begin position="260"/>
        <end position="277"/>
    </location>
</feature>